<gene>
    <name evidence="2" type="ORF">R1flu_021149</name>
</gene>
<organism evidence="2 3">
    <name type="scientific">Riccia fluitans</name>
    <dbReference type="NCBI Taxonomy" id="41844"/>
    <lineage>
        <taxon>Eukaryota</taxon>
        <taxon>Viridiplantae</taxon>
        <taxon>Streptophyta</taxon>
        <taxon>Embryophyta</taxon>
        <taxon>Marchantiophyta</taxon>
        <taxon>Marchantiopsida</taxon>
        <taxon>Marchantiidae</taxon>
        <taxon>Marchantiales</taxon>
        <taxon>Ricciaceae</taxon>
        <taxon>Riccia</taxon>
    </lineage>
</organism>
<feature type="compositionally biased region" description="Basic and acidic residues" evidence="1">
    <location>
        <begin position="131"/>
        <end position="145"/>
    </location>
</feature>
<feature type="compositionally biased region" description="Basic and acidic residues" evidence="1">
    <location>
        <begin position="112"/>
        <end position="121"/>
    </location>
</feature>
<dbReference type="AlphaFoldDB" id="A0ABD1ZQ56"/>
<accession>A0ABD1ZQ56</accession>
<evidence type="ECO:0000313" key="2">
    <source>
        <dbReference type="EMBL" id="KAL2653021.1"/>
    </source>
</evidence>
<name>A0ABD1ZQ56_9MARC</name>
<dbReference type="EMBL" id="JBHFFA010000001">
    <property type="protein sequence ID" value="KAL2653021.1"/>
    <property type="molecule type" value="Genomic_DNA"/>
</dbReference>
<proteinExistence type="predicted"/>
<comment type="caution">
    <text evidence="2">The sequence shown here is derived from an EMBL/GenBank/DDBJ whole genome shotgun (WGS) entry which is preliminary data.</text>
</comment>
<evidence type="ECO:0000256" key="1">
    <source>
        <dbReference type="SAM" id="MobiDB-lite"/>
    </source>
</evidence>
<feature type="region of interest" description="Disordered" evidence="1">
    <location>
        <begin position="1"/>
        <end position="187"/>
    </location>
</feature>
<feature type="compositionally biased region" description="Acidic residues" evidence="1">
    <location>
        <begin position="33"/>
        <end position="43"/>
    </location>
</feature>
<keyword evidence="3" id="KW-1185">Reference proteome</keyword>
<feature type="compositionally biased region" description="Basic and acidic residues" evidence="1">
    <location>
        <begin position="88"/>
        <end position="102"/>
    </location>
</feature>
<dbReference type="Proteomes" id="UP001605036">
    <property type="component" value="Unassembled WGS sequence"/>
</dbReference>
<reference evidence="2 3" key="1">
    <citation type="submission" date="2024-09" db="EMBL/GenBank/DDBJ databases">
        <title>Chromosome-scale assembly of Riccia fluitans.</title>
        <authorList>
            <person name="Paukszto L."/>
            <person name="Sawicki J."/>
            <person name="Karawczyk K."/>
            <person name="Piernik-Szablinska J."/>
            <person name="Szczecinska M."/>
            <person name="Mazdziarz M."/>
        </authorList>
    </citation>
    <scope>NUCLEOTIDE SEQUENCE [LARGE SCALE GENOMIC DNA]</scope>
    <source>
        <strain evidence="2">Rf_01</strain>
        <tissue evidence="2">Aerial parts of the thallus</tissue>
    </source>
</reference>
<protein>
    <submittedName>
        <fullName evidence="2">Uncharacterized protein</fullName>
    </submittedName>
</protein>
<sequence length="187" mass="20442">MKLRRKQTLKEGSPADASSDRDTEGLSISGSMDVDDLDNDEVDTPTPVKAGDRPAGSAFDDKDTASSQTRSGGELSHGYKDALTTESEEGKSKEDHEEKEISSEVDTNASTEEMKMNEEIKSGQSELEITSARENEGKDEQRALEEPLEEEPVSTRSIIEPPEADAGAAETEKVETDQLPVLKKRKR</sequence>
<evidence type="ECO:0000313" key="3">
    <source>
        <dbReference type="Proteomes" id="UP001605036"/>
    </source>
</evidence>